<reference evidence="4 5" key="1">
    <citation type="submission" date="2020-08" db="EMBL/GenBank/DDBJ databases">
        <title>Genomic Encyclopedia of Type Strains, Phase IV (KMG-IV): sequencing the most valuable type-strain genomes for metagenomic binning, comparative biology and taxonomic classification.</title>
        <authorList>
            <person name="Goeker M."/>
        </authorList>
    </citation>
    <scope>NUCLEOTIDE SEQUENCE [LARGE SCALE GENOMIC DNA]</scope>
    <source>
        <strain evidence="4 5">DSM 102983</strain>
    </source>
</reference>
<protein>
    <submittedName>
        <fullName evidence="4">Nucleoid DNA-binding protein</fullName>
    </submittedName>
</protein>
<dbReference type="Pfam" id="PF00216">
    <property type="entry name" value="Bac_DNA_binding"/>
    <property type="match status" value="1"/>
</dbReference>
<evidence type="ECO:0000313" key="5">
    <source>
        <dbReference type="Proteomes" id="UP000533637"/>
    </source>
</evidence>
<dbReference type="PRINTS" id="PR01727">
    <property type="entry name" value="DNABINDINGHU"/>
</dbReference>
<dbReference type="PROSITE" id="PS00045">
    <property type="entry name" value="HISTONE_LIKE"/>
    <property type="match status" value="1"/>
</dbReference>
<evidence type="ECO:0000256" key="2">
    <source>
        <dbReference type="ARBA" id="ARBA00023125"/>
    </source>
</evidence>
<name>A0ABR6KJ21_9BACT</name>
<dbReference type="EMBL" id="JACHOC010000002">
    <property type="protein sequence ID" value="MBB4621515.1"/>
    <property type="molecule type" value="Genomic_DNA"/>
</dbReference>
<gene>
    <name evidence="4" type="ORF">GGQ57_001409</name>
</gene>
<dbReference type="CDD" id="cd13832">
    <property type="entry name" value="IHF"/>
    <property type="match status" value="1"/>
</dbReference>
<dbReference type="InterPro" id="IPR020816">
    <property type="entry name" value="Histone-like_DNA-bd_CS"/>
</dbReference>
<dbReference type="InterPro" id="IPR010992">
    <property type="entry name" value="IHF-like_DNA-bd_dom_sf"/>
</dbReference>
<evidence type="ECO:0000256" key="1">
    <source>
        <dbReference type="ARBA" id="ARBA00010529"/>
    </source>
</evidence>
<dbReference type="GO" id="GO:0003677">
    <property type="term" value="F:DNA binding"/>
    <property type="evidence" value="ECO:0007669"/>
    <property type="project" value="UniProtKB-KW"/>
</dbReference>
<dbReference type="SMART" id="SM00411">
    <property type="entry name" value="BHL"/>
    <property type="match status" value="1"/>
</dbReference>
<keyword evidence="2 4" id="KW-0238">DNA-binding</keyword>
<dbReference type="SUPFAM" id="SSF47729">
    <property type="entry name" value="IHF-like DNA-binding proteins"/>
    <property type="match status" value="1"/>
</dbReference>
<dbReference type="PANTHER" id="PTHR33175:SF2">
    <property type="entry name" value="INTEGRATION HOST FACTOR SUBUNIT ALPHA"/>
    <property type="match status" value="1"/>
</dbReference>
<dbReference type="Gene3D" id="4.10.520.10">
    <property type="entry name" value="IHF-like DNA-binding proteins"/>
    <property type="match status" value="1"/>
</dbReference>
<keyword evidence="5" id="KW-1185">Reference proteome</keyword>
<evidence type="ECO:0000256" key="3">
    <source>
        <dbReference type="RuleBase" id="RU003939"/>
    </source>
</evidence>
<comment type="similarity">
    <text evidence="1 3">Belongs to the bacterial histone-like protein family.</text>
</comment>
<dbReference type="InterPro" id="IPR000119">
    <property type="entry name" value="Hist_DNA-bd"/>
</dbReference>
<organism evidence="4 5">
    <name type="scientific">Parabacteroides faecis</name>
    <dbReference type="NCBI Taxonomy" id="1217282"/>
    <lineage>
        <taxon>Bacteria</taxon>
        <taxon>Pseudomonadati</taxon>
        <taxon>Bacteroidota</taxon>
        <taxon>Bacteroidia</taxon>
        <taxon>Bacteroidales</taxon>
        <taxon>Tannerellaceae</taxon>
        <taxon>Parabacteroides</taxon>
    </lineage>
</organism>
<dbReference type="PANTHER" id="PTHR33175">
    <property type="entry name" value="DNA-BINDING PROTEIN HU"/>
    <property type="match status" value="1"/>
</dbReference>
<dbReference type="Proteomes" id="UP000533637">
    <property type="component" value="Unassembled WGS sequence"/>
</dbReference>
<accession>A0ABR6KJ21</accession>
<comment type="caution">
    <text evidence="4">The sequence shown here is derived from an EMBL/GenBank/DDBJ whole genome shotgun (WGS) entry which is preliminary data.</text>
</comment>
<evidence type="ECO:0000313" key="4">
    <source>
        <dbReference type="EMBL" id="MBB4621515.1"/>
    </source>
</evidence>
<dbReference type="RefSeq" id="WP_122372940.1">
    <property type="nucleotide sequence ID" value="NZ_BMPB01000002.1"/>
</dbReference>
<proteinExistence type="inferred from homology"/>
<sequence length="92" mass="10406">MNKHDLVLALSERLSLTQSQSLEIVNVWEGVLSDALLSDERIVLQGFGTFTSWKQSERLGRNPRTGKTCTIEARTSVKFKPGKYLLEVLNKK</sequence>